<feature type="non-terminal residue" evidence="2">
    <location>
        <position position="56"/>
    </location>
</feature>
<dbReference type="AlphaFoldDB" id="A0A6A6ETC1"/>
<feature type="non-terminal residue" evidence="2">
    <location>
        <position position="1"/>
    </location>
</feature>
<evidence type="ECO:0000313" key="3">
    <source>
        <dbReference type="Proteomes" id="UP000800200"/>
    </source>
</evidence>
<evidence type="ECO:0000313" key="2">
    <source>
        <dbReference type="EMBL" id="KAF2193988.1"/>
    </source>
</evidence>
<dbReference type="EMBL" id="ML994612">
    <property type="protein sequence ID" value="KAF2193988.1"/>
    <property type="molecule type" value="Genomic_DNA"/>
</dbReference>
<feature type="region of interest" description="Disordered" evidence="1">
    <location>
        <begin position="30"/>
        <end position="56"/>
    </location>
</feature>
<name>A0A6A6ETC1_9PEZI</name>
<accession>A0A6A6ETC1</accession>
<reference evidence="2" key="1">
    <citation type="journal article" date="2020" name="Stud. Mycol.">
        <title>101 Dothideomycetes genomes: a test case for predicting lifestyles and emergence of pathogens.</title>
        <authorList>
            <person name="Haridas S."/>
            <person name="Albert R."/>
            <person name="Binder M."/>
            <person name="Bloem J."/>
            <person name="Labutti K."/>
            <person name="Salamov A."/>
            <person name="Andreopoulos B."/>
            <person name="Baker S."/>
            <person name="Barry K."/>
            <person name="Bills G."/>
            <person name="Bluhm B."/>
            <person name="Cannon C."/>
            <person name="Castanera R."/>
            <person name="Culley D."/>
            <person name="Daum C."/>
            <person name="Ezra D."/>
            <person name="Gonzalez J."/>
            <person name="Henrissat B."/>
            <person name="Kuo A."/>
            <person name="Liang C."/>
            <person name="Lipzen A."/>
            <person name="Lutzoni F."/>
            <person name="Magnuson J."/>
            <person name="Mondo S."/>
            <person name="Nolan M."/>
            <person name="Ohm R."/>
            <person name="Pangilinan J."/>
            <person name="Park H.-J."/>
            <person name="Ramirez L."/>
            <person name="Alfaro M."/>
            <person name="Sun H."/>
            <person name="Tritt A."/>
            <person name="Yoshinaga Y."/>
            <person name="Zwiers L.-H."/>
            <person name="Turgeon B."/>
            <person name="Goodwin S."/>
            <person name="Spatafora J."/>
            <person name="Crous P."/>
            <person name="Grigoriev I."/>
        </authorList>
    </citation>
    <scope>NUCLEOTIDE SEQUENCE</scope>
    <source>
        <strain evidence="2">CBS 207.26</strain>
    </source>
</reference>
<protein>
    <submittedName>
        <fullName evidence="2">Uncharacterized protein</fullName>
    </submittedName>
</protein>
<evidence type="ECO:0000256" key="1">
    <source>
        <dbReference type="SAM" id="MobiDB-lite"/>
    </source>
</evidence>
<keyword evidence="3" id="KW-1185">Reference proteome</keyword>
<proteinExistence type="predicted"/>
<organism evidence="2 3">
    <name type="scientific">Zopfia rhizophila CBS 207.26</name>
    <dbReference type="NCBI Taxonomy" id="1314779"/>
    <lineage>
        <taxon>Eukaryota</taxon>
        <taxon>Fungi</taxon>
        <taxon>Dikarya</taxon>
        <taxon>Ascomycota</taxon>
        <taxon>Pezizomycotina</taxon>
        <taxon>Dothideomycetes</taxon>
        <taxon>Dothideomycetes incertae sedis</taxon>
        <taxon>Zopfiaceae</taxon>
        <taxon>Zopfia</taxon>
    </lineage>
</organism>
<gene>
    <name evidence="2" type="ORF">K469DRAFT_709461</name>
</gene>
<dbReference type="Proteomes" id="UP000800200">
    <property type="component" value="Unassembled WGS sequence"/>
</dbReference>
<feature type="compositionally biased region" description="Basic and acidic residues" evidence="1">
    <location>
        <begin position="45"/>
        <end position="56"/>
    </location>
</feature>
<sequence>ISTPERNPSPTPFLIDLTALMKGCTRKLTEKSTQFQRPQEQPDTSSDKIECIQDER</sequence>
<feature type="compositionally biased region" description="Polar residues" evidence="1">
    <location>
        <begin position="31"/>
        <end position="44"/>
    </location>
</feature>